<dbReference type="PANTHER" id="PTHR43731">
    <property type="entry name" value="RHOMBOID PROTEASE"/>
    <property type="match status" value="1"/>
</dbReference>
<dbReference type="InterPro" id="IPR050925">
    <property type="entry name" value="Rhomboid_protease_S54"/>
</dbReference>
<feature type="transmembrane region" description="Helical" evidence="5">
    <location>
        <begin position="146"/>
        <end position="168"/>
    </location>
</feature>
<accession>A0A848KTE4</accession>
<evidence type="ECO:0000259" key="6">
    <source>
        <dbReference type="Pfam" id="PF01694"/>
    </source>
</evidence>
<dbReference type="RefSeq" id="WP_169594735.1">
    <property type="nucleotide sequence ID" value="NZ_VCQU01000018.1"/>
</dbReference>
<keyword evidence="2 5" id="KW-0812">Transmembrane</keyword>
<organism evidence="7 8">
    <name type="scientific">Antrihabitans stalactiti</name>
    <dbReference type="NCBI Taxonomy" id="2584121"/>
    <lineage>
        <taxon>Bacteria</taxon>
        <taxon>Bacillati</taxon>
        <taxon>Actinomycetota</taxon>
        <taxon>Actinomycetes</taxon>
        <taxon>Mycobacteriales</taxon>
        <taxon>Nocardiaceae</taxon>
        <taxon>Antrihabitans</taxon>
    </lineage>
</organism>
<keyword evidence="7" id="KW-0378">Hydrolase</keyword>
<evidence type="ECO:0000256" key="3">
    <source>
        <dbReference type="ARBA" id="ARBA00022989"/>
    </source>
</evidence>
<evidence type="ECO:0000256" key="4">
    <source>
        <dbReference type="ARBA" id="ARBA00023136"/>
    </source>
</evidence>
<feature type="transmembrane region" description="Helical" evidence="5">
    <location>
        <begin position="84"/>
        <end position="103"/>
    </location>
</feature>
<protein>
    <submittedName>
        <fullName evidence="7">Rhomboid family intramembrane serine protease</fullName>
    </submittedName>
</protein>
<dbReference type="GO" id="GO:0016020">
    <property type="term" value="C:membrane"/>
    <property type="evidence" value="ECO:0007669"/>
    <property type="project" value="UniProtKB-SubCell"/>
</dbReference>
<dbReference type="EMBL" id="VCQU01000018">
    <property type="protein sequence ID" value="NMN99450.1"/>
    <property type="molecule type" value="Genomic_DNA"/>
</dbReference>
<dbReference type="AlphaFoldDB" id="A0A848KTE4"/>
<reference evidence="7 8" key="2">
    <citation type="submission" date="2020-06" db="EMBL/GenBank/DDBJ databases">
        <title>Antribacter stalactiti gen. nov., sp. nov., a new member of the family Nacardiaceae isolated from a cave.</title>
        <authorList>
            <person name="Kim I.S."/>
        </authorList>
    </citation>
    <scope>NUCLEOTIDE SEQUENCE [LARGE SCALE GENOMIC DNA]</scope>
    <source>
        <strain evidence="7 8">YC2-7</strain>
    </source>
</reference>
<keyword evidence="8" id="KW-1185">Reference proteome</keyword>
<gene>
    <name evidence="7" type="ORF">FGL95_30980</name>
</gene>
<dbReference type="InterPro" id="IPR035952">
    <property type="entry name" value="Rhomboid-like_sf"/>
</dbReference>
<dbReference type="PANTHER" id="PTHR43731:SF9">
    <property type="entry name" value="SLR1461 PROTEIN"/>
    <property type="match status" value="1"/>
</dbReference>
<feature type="transmembrane region" description="Helical" evidence="5">
    <location>
        <begin position="175"/>
        <end position="193"/>
    </location>
</feature>
<comment type="caution">
    <text evidence="7">The sequence shown here is derived from an EMBL/GenBank/DDBJ whole genome shotgun (WGS) entry which is preliminary data.</text>
</comment>
<reference evidence="7 8" key="1">
    <citation type="submission" date="2019-05" db="EMBL/GenBank/DDBJ databases">
        <authorList>
            <person name="Lee S.D."/>
        </authorList>
    </citation>
    <scope>NUCLEOTIDE SEQUENCE [LARGE SCALE GENOMIC DNA]</scope>
    <source>
        <strain evidence="7 8">YC2-7</strain>
    </source>
</reference>
<evidence type="ECO:0000256" key="2">
    <source>
        <dbReference type="ARBA" id="ARBA00022692"/>
    </source>
</evidence>
<name>A0A848KTE4_9NOCA</name>
<evidence type="ECO:0000313" key="7">
    <source>
        <dbReference type="EMBL" id="NMN99450.1"/>
    </source>
</evidence>
<dbReference type="Proteomes" id="UP000535543">
    <property type="component" value="Unassembled WGS sequence"/>
</dbReference>
<dbReference type="InterPro" id="IPR022764">
    <property type="entry name" value="Peptidase_S54_rhomboid_dom"/>
</dbReference>
<proteinExistence type="predicted"/>
<feature type="transmembrane region" description="Helical" evidence="5">
    <location>
        <begin position="43"/>
        <end position="64"/>
    </location>
</feature>
<evidence type="ECO:0000256" key="5">
    <source>
        <dbReference type="SAM" id="Phobius"/>
    </source>
</evidence>
<dbReference type="GO" id="GO:0004252">
    <property type="term" value="F:serine-type endopeptidase activity"/>
    <property type="evidence" value="ECO:0007669"/>
    <property type="project" value="InterPro"/>
</dbReference>
<evidence type="ECO:0000313" key="8">
    <source>
        <dbReference type="Proteomes" id="UP000535543"/>
    </source>
</evidence>
<keyword evidence="3 5" id="KW-1133">Transmembrane helix</keyword>
<evidence type="ECO:0000256" key="1">
    <source>
        <dbReference type="ARBA" id="ARBA00004141"/>
    </source>
</evidence>
<dbReference type="SUPFAM" id="SSF144091">
    <property type="entry name" value="Rhomboid-like"/>
    <property type="match status" value="1"/>
</dbReference>
<keyword evidence="4 5" id="KW-0472">Membrane</keyword>
<dbReference type="Pfam" id="PF01694">
    <property type="entry name" value="Rhomboid"/>
    <property type="match status" value="1"/>
</dbReference>
<dbReference type="Gene3D" id="1.20.1540.10">
    <property type="entry name" value="Rhomboid-like"/>
    <property type="match status" value="1"/>
</dbReference>
<keyword evidence="7" id="KW-0645">Protease</keyword>
<feature type="transmembrane region" description="Helical" evidence="5">
    <location>
        <begin position="199"/>
        <end position="218"/>
    </location>
</feature>
<feature type="transmembrane region" description="Helical" evidence="5">
    <location>
        <begin position="110"/>
        <end position="134"/>
    </location>
</feature>
<sequence length="233" mass="24338">MTGSLGPSFDQARIDALRASIASGSTVSTPASPEKPKSSSRALWRNAGITILAFTALLYAIEFIDVLDDNALDQDGIRPRTLDGLWGILWAPLLHYGWGHLIANTLPLIVLGFLALLAGIARGVAATGVIWLVAGVGTWLTGETNSVHLGASALIFGWLTFLITRGLFTRSLAQIAIGLVVLFVYGGLLWGVLPGAQGISWQGHLFGAIGGVIAAWVVSSRGSGAKKQNAIAA</sequence>
<dbReference type="GO" id="GO:0006508">
    <property type="term" value="P:proteolysis"/>
    <property type="evidence" value="ECO:0007669"/>
    <property type="project" value="UniProtKB-KW"/>
</dbReference>
<feature type="domain" description="Peptidase S54 rhomboid" evidence="6">
    <location>
        <begin position="85"/>
        <end position="220"/>
    </location>
</feature>
<comment type="subcellular location">
    <subcellularLocation>
        <location evidence="1">Membrane</location>
        <topology evidence="1">Multi-pass membrane protein</topology>
    </subcellularLocation>
</comment>